<sequence>MTDPARQRVTAAVEVSDEMAAHFRETLLAHANDPETGVCVRCGESRCAEWRWAYERLVLAGRHTDLKR</sequence>
<comment type="caution">
    <text evidence="1">The sequence shown here is derived from an EMBL/GenBank/DDBJ whole genome shotgun (WGS) entry which is preliminary data.</text>
</comment>
<proteinExistence type="predicted"/>
<evidence type="ECO:0000313" key="2">
    <source>
        <dbReference type="Proteomes" id="UP001332243"/>
    </source>
</evidence>
<evidence type="ECO:0008006" key="3">
    <source>
        <dbReference type="Google" id="ProtNLM"/>
    </source>
</evidence>
<dbReference type="Proteomes" id="UP001332243">
    <property type="component" value="Unassembled WGS sequence"/>
</dbReference>
<evidence type="ECO:0000313" key="1">
    <source>
        <dbReference type="EMBL" id="MEE6260224.1"/>
    </source>
</evidence>
<reference evidence="1 2" key="1">
    <citation type="submission" date="2024-01" db="EMBL/GenBank/DDBJ databases">
        <title>Genome insights into Plantactinospora sonchi sp. nov.</title>
        <authorList>
            <person name="Wang L."/>
        </authorList>
    </citation>
    <scope>NUCLEOTIDE SEQUENCE [LARGE SCALE GENOMIC DNA]</scope>
    <source>
        <strain evidence="1 2">NEAU-QY2</strain>
    </source>
</reference>
<gene>
    <name evidence="1" type="ORF">V1633_17180</name>
</gene>
<name>A0ABU7RUQ3_9ACTN</name>
<protein>
    <recommendedName>
        <fullName evidence="3">4Fe-4S Wbl-type domain-containing protein</fullName>
    </recommendedName>
</protein>
<organism evidence="1 2">
    <name type="scientific">Plantactinospora sonchi</name>
    <dbReference type="NCBI Taxonomy" id="1544735"/>
    <lineage>
        <taxon>Bacteria</taxon>
        <taxon>Bacillati</taxon>
        <taxon>Actinomycetota</taxon>
        <taxon>Actinomycetes</taxon>
        <taxon>Micromonosporales</taxon>
        <taxon>Micromonosporaceae</taxon>
        <taxon>Plantactinospora</taxon>
    </lineage>
</organism>
<keyword evidence="2" id="KW-1185">Reference proteome</keyword>
<accession>A0ABU7RUQ3</accession>
<dbReference type="EMBL" id="JAZGQK010000013">
    <property type="protein sequence ID" value="MEE6260224.1"/>
    <property type="molecule type" value="Genomic_DNA"/>
</dbReference>
<dbReference type="RefSeq" id="WP_331215348.1">
    <property type="nucleotide sequence ID" value="NZ_JAZGQK010000013.1"/>
</dbReference>